<feature type="compositionally biased region" description="Basic and acidic residues" evidence="1">
    <location>
        <begin position="1"/>
        <end position="26"/>
    </location>
</feature>
<feature type="region of interest" description="Disordered" evidence="1">
    <location>
        <begin position="1"/>
        <end position="31"/>
    </location>
</feature>
<organism evidence="3 4">
    <name type="scientific">Lasiosphaeria miniovina</name>
    <dbReference type="NCBI Taxonomy" id="1954250"/>
    <lineage>
        <taxon>Eukaryota</taxon>
        <taxon>Fungi</taxon>
        <taxon>Dikarya</taxon>
        <taxon>Ascomycota</taxon>
        <taxon>Pezizomycotina</taxon>
        <taxon>Sordariomycetes</taxon>
        <taxon>Sordariomycetidae</taxon>
        <taxon>Sordariales</taxon>
        <taxon>Lasiosphaeriaceae</taxon>
        <taxon>Lasiosphaeria</taxon>
    </lineage>
</organism>
<keyword evidence="2" id="KW-0472">Membrane</keyword>
<reference evidence="3" key="1">
    <citation type="submission" date="2023-06" db="EMBL/GenBank/DDBJ databases">
        <title>Genome-scale phylogeny and comparative genomics of the fungal order Sordariales.</title>
        <authorList>
            <consortium name="Lawrence Berkeley National Laboratory"/>
            <person name="Hensen N."/>
            <person name="Bonometti L."/>
            <person name="Westerberg I."/>
            <person name="Brannstrom I.O."/>
            <person name="Guillou S."/>
            <person name="Cros-Aarteil S."/>
            <person name="Calhoun S."/>
            <person name="Haridas S."/>
            <person name="Kuo A."/>
            <person name="Mondo S."/>
            <person name="Pangilinan J."/>
            <person name="Riley R."/>
            <person name="LaButti K."/>
            <person name="Andreopoulos B."/>
            <person name="Lipzen A."/>
            <person name="Chen C."/>
            <person name="Yanf M."/>
            <person name="Daum C."/>
            <person name="Ng V."/>
            <person name="Clum A."/>
            <person name="Steindorff A."/>
            <person name="Ohm R."/>
            <person name="Martin F."/>
            <person name="Silar P."/>
            <person name="Natvig D."/>
            <person name="Lalanne C."/>
            <person name="Gautier V."/>
            <person name="Ament-velasquez S.L."/>
            <person name="Kruys A."/>
            <person name="Hutchinson M.I."/>
            <person name="Powell A.J."/>
            <person name="Barry K."/>
            <person name="Miller A.N."/>
            <person name="Grigoriev I.V."/>
            <person name="Debuchy R."/>
            <person name="Gladieux P."/>
            <person name="Thoren M.H."/>
            <person name="Johannesson H."/>
        </authorList>
    </citation>
    <scope>NUCLEOTIDE SEQUENCE</scope>
    <source>
        <strain evidence="3">SMH2392-1A</strain>
    </source>
</reference>
<dbReference type="AlphaFoldDB" id="A0AA40B554"/>
<protein>
    <submittedName>
        <fullName evidence="3">Uncharacterized protein</fullName>
    </submittedName>
</protein>
<keyword evidence="2" id="KW-0812">Transmembrane</keyword>
<evidence type="ECO:0000256" key="2">
    <source>
        <dbReference type="SAM" id="Phobius"/>
    </source>
</evidence>
<comment type="caution">
    <text evidence="3">The sequence shown here is derived from an EMBL/GenBank/DDBJ whole genome shotgun (WGS) entry which is preliminary data.</text>
</comment>
<dbReference type="EMBL" id="JAUIRO010000002">
    <property type="protein sequence ID" value="KAK0727568.1"/>
    <property type="molecule type" value="Genomic_DNA"/>
</dbReference>
<dbReference type="PANTHER" id="PTHR35043:SF9">
    <property type="match status" value="1"/>
</dbReference>
<name>A0AA40B554_9PEZI</name>
<evidence type="ECO:0000313" key="3">
    <source>
        <dbReference type="EMBL" id="KAK0727568.1"/>
    </source>
</evidence>
<gene>
    <name evidence="3" type="ORF">B0T26DRAFT_868837</name>
</gene>
<dbReference type="RefSeq" id="XP_060300423.1">
    <property type="nucleotide sequence ID" value="XM_060447876.1"/>
</dbReference>
<proteinExistence type="predicted"/>
<sequence>MLAKDDADPRRDGGGGESHSQDETEPARPNPSWMGLALLQAMAAVDVATTSRPRHLEILSTWLLTLPLCIWSAPHLNIPEHGKGGKQLWRKTRWLIVGLVALEIIAFIALLQRSEQKKPCASMVNGSDAETELWSPVAKPSMWRLLVLLSINPPGVEDDPSDRSRSIELERASSHKFAPRGGRAAGDGSHTVHDYNKWSPTESLYQIDYLAETLPT</sequence>
<evidence type="ECO:0000313" key="4">
    <source>
        <dbReference type="Proteomes" id="UP001172101"/>
    </source>
</evidence>
<dbReference type="Proteomes" id="UP001172101">
    <property type="component" value="Unassembled WGS sequence"/>
</dbReference>
<dbReference type="GeneID" id="85331146"/>
<feature type="region of interest" description="Disordered" evidence="1">
    <location>
        <begin position="170"/>
        <end position="190"/>
    </location>
</feature>
<evidence type="ECO:0000256" key="1">
    <source>
        <dbReference type="SAM" id="MobiDB-lite"/>
    </source>
</evidence>
<keyword evidence="2" id="KW-1133">Transmembrane helix</keyword>
<dbReference type="PANTHER" id="PTHR35043">
    <property type="entry name" value="TRANSCRIPTION FACTOR DOMAIN-CONTAINING PROTEIN"/>
    <property type="match status" value="1"/>
</dbReference>
<keyword evidence="4" id="KW-1185">Reference proteome</keyword>
<feature type="transmembrane region" description="Helical" evidence="2">
    <location>
        <begin position="94"/>
        <end position="111"/>
    </location>
</feature>
<accession>A0AA40B554</accession>